<dbReference type="PANTHER" id="PTHR24075:SF0">
    <property type="entry name" value="TRANSLOCATION PROTEIN SEC63 HOMOLOG"/>
    <property type="match status" value="1"/>
</dbReference>
<dbReference type="FunFam" id="2.60.40.150:FF:000072">
    <property type="entry name" value="translocation protein SEC63 homolog"/>
    <property type="match status" value="1"/>
</dbReference>
<dbReference type="InterPro" id="IPR014756">
    <property type="entry name" value="Ig_E-set"/>
</dbReference>
<evidence type="ECO:0000256" key="6">
    <source>
        <dbReference type="ARBA" id="ARBA00022989"/>
    </source>
</evidence>
<feature type="region of interest" description="Disordered" evidence="9">
    <location>
        <begin position="404"/>
        <end position="529"/>
    </location>
</feature>
<dbReference type="SUPFAM" id="SSF158702">
    <property type="entry name" value="Sec63 N-terminal domain-like"/>
    <property type="match status" value="1"/>
</dbReference>
<sequence length="672" mass="78015">QIRLKNIRKVYGSCMWYRLRLSKPQPNIIPTVKKIVLLAGWALFLFLAYKVSKTDREYQEYNPYEVLNLDPEIKKQYRLLSLKFHPDKGGDEVMFMRIAKAYAVLLVYGLAFMVILPVVVGSWWYRSIRYSGDQILIRTTQIYTYFVYKTRNMDMKRLLMVLAGASEFDPQYNKDATSRPTDNIQIPQLIREIGSINLKKNEPPLTCPYSLKARVLLLSHLARMKIPETLEEDQQFMLKKCPALLQEMVNVICQLIIMARSREEREFRAPTLASLENCMKLSQMAVQGLQQFKSPLLQLPHIEEDNLRRVSNHKKFKIKTIQDLVSLKESDRHSLLHFLEDEKYEEVMAVLGSFPYVTMDIKSQVLDDEDSNNITVGSLVTVLVKLTRQTMAEVFEKEQSICAAEEQPAEDGQTEANKNRTKGGWQQKSKGPKKTAKSKKKKPLKKKPTPVPLPQSKQQKQKQANGVVGNEAAVKEDEEEVSDKGSDSEEEETNRDSQSEKDDGSDRDSDREQDEKQNKDDEAEWQELQQSIQRKERALLETKSKITHPVFSLYFPEEKQEWWWLYIADRKEQTLISMPYHVCTLKDTEEVELKFPAPGKPGNYQYTVFLRSDSYMGLDQIKPLKLEVHEAKPVPENHPQWDTAIEGDEDQEDSEGFEDSFEEEEEEEEDDD</sequence>
<dbReference type="InterPro" id="IPR036869">
    <property type="entry name" value="J_dom_sf"/>
</dbReference>
<feature type="compositionally biased region" description="Basic and acidic residues" evidence="9">
    <location>
        <begin position="494"/>
        <end position="520"/>
    </location>
</feature>
<keyword evidence="5" id="KW-0653">Protein transport</keyword>
<organism evidence="13 14">
    <name type="scientific">Saimiri boliviensis boliviensis</name>
    <name type="common">Bolivian squirrel monkey</name>
    <dbReference type="NCBI Taxonomy" id="39432"/>
    <lineage>
        <taxon>Eukaryota</taxon>
        <taxon>Metazoa</taxon>
        <taxon>Chordata</taxon>
        <taxon>Craniata</taxon>
        <taxon>Vertebrata</taxon>
        <taxon>Euteleostomi</taxon>
        <taxon>Mammalia</taxon>
        <taxon>Eutheria</taxon>
        <taxon>Euarchontoglires</taxon>
        <taxon>Primates</taxon>
        <taxon>Haplorrhini</taxon>
        <taxon>Platyrrhini</taxon>
        <taxon>Cebidae</taxon>
        <taxon>Saimiriinae</taxon>
        <taxon>Saimiri</taxon>
    </lineage>
</organism>
<evidence type="ECO:0000256" key="9">
    <source>
        <dbReference type="SAM" id="MobiDB-lite"/>
    </source>
</evidence>
<proteinExistence type="predicted"/>
<name>A0A2K6SIA9_SAIBB</name>
<feature type="compositionally biased region" description="Acidic residues" evidence="9">
    <location>
        <begin position="645"/>
        <end position="672"/>
    </location>
</feature>
<dbReference type="SUPFAM" id="SSF46565">
    <property type="entry name" value="Chaperone J-domain"/>
    <property type="match status" value="1"/>
</dbReference>
<dbReference type="SMART" id="SM00271">
    <property type="entry name" value="DnaJ"/>
    <property type="match status" value="1"/>
</dbReference>
<evidence type="ECO:0000256" key="10">
    <source>
        <dbReference type="SAM" id="Phobius"/>
    </source>
</evidence>
<dbReference type="Proteomes" id="UP000233220">
    <property type="component" value="Unplaced"/>
</dbReference>
<keyword evidence="14" id="KW-1185">Reference proteome</keyword>
<dbReference type="FunFam" id="1.10.150.20:FF:000022">
    <property type="entry name" value="translocation protein SEC63 homolog"/>
    <property type="match status" value="1"/>
</dbReference>
<dbReference type="Gene3D" id="2.60.40.150">
    <property type="entry name" value="C2 domain"/>
    <property type="match status" value="1"/>
</dbReference>
<dbReference type="Pfam" id="PF02889">
    <property type="entry name" value="Sec63"/>
    <property type="match status" value="2"/>
</dbReference>
<accession>A0A2K6SIA9</accession>
<dbReference type="Gene3D" id="1.10.150.20">
    <property type="entry name" value="5' to 3' exonuclease, C-terminal subdomain"/>
    <property type="match status" value="1"/>
</dbReference>
<dbReference type="CDD" id="cd06257">
    <property type="entry name" value="DnaJ"/>
    <property type="match status" value="1"/>
</dbReference>
<dbReference type="AlphaFoldDB" id="A0A2K6SIA9"/>
<evidence type="ECO:0000256" key="3">
    <source>
        <dbReference type="ARBA" id="ARBA00022692"/>
    </source>
</evidence>
<evidence type="ECO:0000313" key="13">
    <source>
        <dbReference type="Ensembl" id="ENSSBOP00000007122.1"/>
    </source>
</evidence>
<comment type="subcellular location">
    <subcellularLocation>
        <location evidence="1">Endoplasmic reticulum membrane</location>
        <topology evidence="1">Multi-pass membrane protein</topology>
    </subcellularLocation>
</comment>
<feature type="compositionally biased region" description="Low complexity" evidence="9">
    <location>
        <begin position="454"/>
        <end position="463"/>
    </location>
</feature>
<evidence type="ECO:0000256" key="1">
    <source>
        <dbReference type="ARBA" id="ARBA00004477"/>
    </source>
</evidence>
<dbReference type="SMART" id="SM00973">
    <property type="entry name" value="Sec63"/>
    <property type="match status" value="1"/>
</dbReference>
<dbReference type="GO" id="GO:0031207">
    <property type="term" value="C:Sec62/Sec63 complex"/>
    <property type="evidence" value="ECO:0007669"/>
    <property type="project" value="TreeGrafter"/>
</dbReference>
<keyword evidence="4" id="KW-0256">Endoplasmic reticulum</keyword>
<reference evidence="13" key="1">
    <citation type="submission" date="2025-08" db="UniProtKB">
        <authorList>
            <consortium name="Ensembl"/>
        </authorList>
    </citation>
    <scope>IDENTIFICATION</scope>
</reference>
<keyword evidence="2" id="KW-0813">Transport</keyword>
<dbReference type="GO" id="GO:0031204">
    <property type="term" value="P:post-translational protein targeting to membrane, translocation"/>
    <property type="evidence" value="ECO:0007669"/>
    <property type="project" value="Ensembl"/>
</dbReference>
<protein>
    <submittedName>
        <fullName evidence="13">SEC63 homolog, protein translocation regulator</fullName>
    </submittedName>
</protein>
<dbReference type="SUPFAM" id="SSF81296">
    <property type="entry name" value="E set domains"/>
    <property type="match status" value="1"/>
</dbReference>
<feature type="compositionally biased region" description="Basic residues" evidence="9">
    <location>
        <begin position="430"/>
        <end position="448"/>
    </location>
</feature>
<dbReference type="STRING" id="39432.ENSSBOP00000007122"/>
<evidence type="ECO:0000256" key="7">
    <source>
        <dbReference type="ARBA" id="ARBA00023136"/>
    </source>
</evidence>
<dbReference type="GO" id="GO:0008320">
    <property type="term" value="F:protein transmembrane transporter activity"/>
    <property type="evidence" value="ECO:0007669"/>
    <property type="project" value="TreeGrafter"/>
</dbReference>
<evidence type="ECO:0000313" key="14">
    <source>
        <dbReference type="Proteomes" id="UP000233220"/>
    </source>
</evidence>
<keyword evidence="7 10" id="KW-0472">Membrane</keyword>
<reference evidence="13" key="2">
    <citation type="submission" date="2025-09" db="UniProtKB">
        <authorList>
            <consortium name="Ensembl"/>
        </authorList>
    </citation>
    <scope>IDENTIFICATION</scope>
</reference>
<evidence type="ECO:0000259" key="11">
    <source>
        <dbReference type="SMART" id="SM00271"/>
    </source>
</evidence>
<gene>
    <name evidence="13" type="primary">SEC63</name>
</gene>
<dbReference type="InterPro" id="IPR001623">
    <property type="entry name" value="DnaJ_domain"/>
</dbReference>
<dbReference type="GO" id="GO:0006614">
    <property type="term" value="P:SRP-dependent cotranslational protein targeting to membrane"/>
    <property type="evidence" value="ECO:0007669"/>
    <property type="project" value="Ensembl"/>
</dbReference>
<evidence type="ECO:0000259" key="12">
    <source>
        <dbReference type="SMART" id="SM00973"/>
    </source>
</evidence>
<dbReference type="OMA" id="RAILHAH"/>
<dbReference type="Pfam" id="PF00226">
    <property type="entry name" value="DnaJ"/>
    <property type="match status" value="1"/>
</dbReference>
<feature type="transmembrane region" description="Helical" evidence="10">
    <location>
        <begin position="102"/>
        <end position="125"/>
    </location>
</feature>
<dbReference type="GO" id="GO:0003723">
    <property type="term" value="F:RNA binding"/>
    <property type="evidence" value="ECO:0007669"/>
    <property type="project" value="TreeGrafter"/>
</dbReference>
<evidence type="ECO:0000256" key="8">
    <source>
        <dbReference type="ARBA" id="ARBA00023186"/>
    </source>
</evidence>
<evidence type="ECO:0000256" key="5">
    <source>
        <dbReference type="ARBA" id="ARBA00022927"/>
    </source>
</evidence>
<keyword evidence="6 10" id="KW-1133">Transmembrane helix</keyword>
<keyword evidence="3 10" id="KW-0812">Transmembrane</keyword>
<dbReference type="GeneTree" id="ENSGT00390000001965"/>
<feature type="domain" description="SEC63" evidence="12">
    <location>
        <begin position="131"/>
        <end position="626"/>
    </location>
</feature>
<feature type="domain" description="J" evidence="11">
    <location>
        <begin position="61"/>
        <end position="110"/>
    </location>
</feature>
<keyword evidence="8" id="KW-0143">Chaperone</keyword>
<dbReference type="PANTHER" id="PTHR24075">
    <property type="entry name" value="SEC63 DOMAIN-CONTAINING"/>
    <property type="match status" value="1"/>
</dbReference>
<evidence type="ECO:0000256" key="2">
    <source>
        <dbReference type="ARBA" id="ARBA00022448"/>
    </source>
</evidence>
<feature type="region of interest" description="Disordered" evidence="9">
    <location>
        <begin position="632"/>
        <end position="672"/>
    </location>
</feature>
<dbReference type="FunFam" id="1.10.3380.10:FF:000003">
    <property type="entry name" value="SEC63 homolog, protein translocation regulator"/>
    <property type="match status" value="1"/>
</dbReference>
<dbReference type="InterPro" id="IPR035892">
    <property type="entry name" value="C2_domain_sf"/>
</dbReference>
<dbReference type="Ensembl" id="ENSSBOT00000023877.1">
    <property type="protein sequence ID" value="ENSSBOP00000007122.1"/>
    <property type="gene ID" value="ENSSBOG00000020518.1"/>
</dbReference>
<dbReference type="InterPro" id="IPR004179">
    <property type="entry name" value="Sec63-dom"/>
</dbReference>
<dbReference type="Gene3D" id="1.10.3380.10">
    <property type="entry name" value="Sec63 N-terminal domain-like domain"/>
    <property type="match status" value="1"/>
</dbReference>
<dbReference type="Gene3D" id="1.10.287.110">
    <property type="entry name" value="DnaJ domain"/>
    <property type="match status" value="1"/>
</dbReference>
<evidence type="ECO:0000256" key="4">
    <source>
        <dbReference type="ARBA" id="ARBA00022824"/>
    </source>
</evidence>